<keyword evidence="2" id="KW-1133">Transmembrane helix</keyword>
<feature type="region of interest" description="Disordered" evidence="1">
    <location>
        <begin position="173"/>
        <end position="234"/>
    </location>
</feature>
<feature type="compositionally biased region" description="Basic residues" evidence="1">
    <location>
        <begin position="187"/>
        <end position="197"/>
    </location>
</feature>
<dbReference type="AlphaFoldDB" id="A0A2J6SPU7"/>
<gene>
    <name evidence="3" type="ORF">K444DRAFT_668452</name>
</gene>
<proteinExistence type="predicted"/>
<feature type="compositionally biased region" description="Polar residues" evidence="1">
    <location>
        <begin position="173"/>
        <end position="186"/>
    </location>
</feature>
<keyword evidence="4" id="KW-1185">Reference proteome</keyword>
<evidence type="ECO:0000256" key="1">
    <source>
        <dbReference type="SAM" id="MobiDB-lite"/>
    </source>
</evidence>
<dbReference type="Proteomes" id="UP000235371">
    <property type="component" value="Unassembled WGS sequence"/>
</dbReference>
<dbReference type="RefSeq" id="XP_024729700.1">
    <property type="nucleotide sequence ID" value="XM_024887411.1"/>
</dbReference>
<feature type="compositionally biased region" description="Basic and acidic residues" evidence="1">
    <location>
        <begin position="289"/>
        <end position="299"/>
    </location>
</feature>
<evidence type="ECO:0000256" key="2">
    <source>
        <dbReference type="SAM" id="Phobius"/>
    </source>
</evidence>
<keyword evidence="2" id="KW-0812">Transmembrane</keyword>
<reference evidence="3 4" key="1">
    <citation type="submission" date="2016-04" db="EMBL/GenBank/DDBJ databases">
        <title>A degradative enzymes factory behind the ericoid mycorrhizal symbiosis.</title>
        <authorList>
            <consortium name="DOE Joint Genome Institute"/>
            <person name="Martino E."/>
            <person name="Morin E."/>
            <person name="Grelet G."/>
            <person name="Kuo A."/>
            <person name="Kohler A."/>
            <person name="Daghino S."/>
            <person name="Barry K."/>
            <person name="Choi C."/>
            <person name="Cichocki N."/>
            <person name="Clum A."/>
            <person name="Copeland A."/>
            <person name="Hainaut M."/>
            <person name="Haridas S."/>
            <person name="Labutti K."/>
            <person name="Lindquist E."/>
            <person name="Lipzen A."/>
            <person name="Khouja H.-R."/>
            <person name="Murat C."/>
            <person name="Ohm R."/>
            <person name="Olson A."/>
            <person name="Spatafora J."/>
            <person name="Veneault-Fourrey C."/>
            <person name="Henrissat B."/>
            <person name="Grigoriev I."/>
            <person name="Martin F."/>
            <person name="Perotto S."/>
        </authorList>
    </citation>
    <scope>NUCLEOTIDE SEQUENCE [LARGE SCALE GENOMIC DNA]</scope>
    <source>
        <strain evidence="3 4">E</strain>
    </source>
</reference>
<dbReference type="InParanoid" id="A0A2J6SPU7"/>
<protein>
    <submittedName>
        <fullName evidence="3">Uncharacterized protein</fullName>
    </submittedName>
</protein>
<dbReference type="EMBL" id="KZ613895">
    <property type="protein sequence ID" value="PMD52796.1"/>
    <property type="molecule type" value="Genomic_DNA"/>
</dbReference>
<feature type="transmembrane region" description="Helical" evidence="2">
    <location>
        <begin position="89"/>
        <end position="108"/>
    </location>
</feature>
<name>A0A2J6SPU7_9HELO</name>
<sequence>MYPKIRSSFLVFHRDIQEYRRQYNHQEWHQGFHLQSNLPQCTRSQGEGANRDTEDGPACTGCEVGTGVVDRDGDGEFVFLLRKLSLSLYFEWLLFSAIIAFVMFDVGLRLMMLENKYMTGALTTAVGLATFQLKYFICPLYPVNAAYFRIFSKELILPETVIGPSHPAASQVYTEQTVPQSLNSKSPKGKKQAKKQAKTTTTKLPYQSPTVSDDDSHPLDDPLDPLLINSKPDDIPKPIRLNNAYADWLAEEAAGELEPAYKKESVRSITTRHGLGESSLRYRISCKKSKAEEAQDRQRLTPLEEEALKN</sequence>
<accession>A0A2J6SPU7</accession>
<feature type="region of interest" description="Disordered" evidence="1">
    <location>
        <begin position="286"/>
        <end position="310"/>
    </location>
</feature>
<organism evidence="3 4">
    <name type="scientific">Hyaloscypha bicolor E</name>
    <dbReference type="NCBI Taxonomy" id="1095630"/>
    <lineage>
        <taxon>Eukaryota</taxon>
        <taxon>Fungi</taxon>
        <taxon>Dikarya</taxon>
        <taxon>Ascomycota</taxon>
        <taxon>Pezizomycotina</taxon>
        <taxon>Leotiomycetes</taxon>
        <taxon>Helotiales</taxon>
        <taxon>Hyaloscyphaceae</taxon>
        <taxon>Hyaloscypha</taxon>
        <taxon>Hyaloscypha bicolor</taxon>
    </lineage>
</organism>
<evidence type="ECO:0000313" key="3">
    <source>
        <dbReference type="EMBL" id="PMD52796.1"/>
    </source>
</evidence>
<dbReference type="GeneID" id="36595487"/>
<keyword evidence="2" id="KW-0472">Membrane</keyword>
<evidence type="ECO:0000313" key="4">
    <source>
        <dbReference type="Proteomes" id="UP000235371"/>
    </source>
</evidence>